<evidence type="ECO:0000256" key="5">
    <source>
        <dbReference type="ARBA" id="ARBA00022511"/>
    </source>
</evidence>
<evidence type="ECO:0000256" key="21">
    <source>
        <dbReference type="ARBA" id="ARBA00023046"/>
    </source>
</evidence>
<keyword evidence="11" id="KW-1198">Viral budding</keyword>
<dbReference type="InterPro" id="IPR036875">
    <property type="entry name" value="Znf_CCHC_sf"/>
</dbReference>
<dbReference type="InterPro" id="IPR008916">
    <property type="entry name" value="Retrov_capsid_C"/>
</dbReference>
<dbReference type="GO" id="GO:0039702">
    <property type="term" value="P:viral budding via host ESCRT complex"/>
    <property type="evidence" value="ECO:0007669"/>
    <property type="project" value="UniProtKB-KW"/>
</dbReference>
<keyword evidence="13 28" id="KW-0479">Metal-binding</keyword>
<dbReference type="Gene3D" id="6.10.250.390">
    <property type="match status" value="1"/>
</dbReference>
<keyword evidence="15" id="KW-0688">Ribosomal frameshifting</keyword>
<evidence type="ECO:0000256" key="2">
    <source>
        <dbReference type="ARBA" id="ARBA00004560"/>
    </source>
</evidence>
<dbReference type="PROSITE" id="PS50158">
    <property type="entry name" value="ZF_CCHC"/>
    <property type="match status" value="2"/>
</dbReference>
<organismHost>
    <name type="scientific">Homo sapiens</name>
    <name type="common">Human</name>
    <dbReference type="NCBI Taxonomy" id="9606"/>
</organismHost>
<comment type="PTM">
    <molecule>Gag-Pol polyprotein</molecule>
    <text evidence="28">Specific enzymatic cleavages by the viral protease yield mature proteins.</text>
</comment>
<keyword evidence="25" id="KW-0449">Lipoprotein</keyword>
<gene>
    <name evidence="32" type="primary">gag</name>
</gene>
<dbReference type="Pfam" id="PF00098">
    <property type="entry name" value="zf-CCHC"/>
    <property type="match status" value="2"/>
</dbReference>
<evidence type="ECO:0000256" key="17">
    <source>
        <dbReference type="ARBA" id="ARBA00022833"/>
    </source>
</evidence>
<dbReference type="PANTHER" id="PTHR40389:SF4">
    <property type="match status" value="1"/>
</dbReference>
<keyword evidence="12" id="KW-0519">Myristate</keyword>
<dbReference type="FunFam" id="4.10.60.10:FF:000001">
    <property type="entry name" value="Gag polyprotein"/>
    <property type="match status" value="1"/>
</dbReference>
<dbReference type="GO" id="GO:0042025">
    <property type="term" value="C:host cell nucleus"/>
    <property type="evidence" value="ECO:0007669"/>
    <property type="project" value="UniProtKB-SubCell"/>
</dbReference>
<dbReference type="SUPFAM" id="SSF47353">
    <property type="entry name" value="Retrovirus capsid dimerization domain-like"/>
    <property type="match status" value="1"/>
</dbReference>
<keyword evidence="6" id="KW-0597">Phosphoprotein</keyword>
<evidence type="ECO:0000256" key="23">
    <source>
        <dbReference type="ARBA" id="ARBA00023136"/>
    </source>
</evidence>
<dbReference type="InterPro" id="IPR001878">
    <property type="entry name" value="Znf_CCHC"/>
</dbReference>
<dbReference type="GO" id="GO:0075523">
    <property type="term" value="P:viral translational frameshifting"/>
    <property type="evidence" value="ECO:0007669"/>
    <property type="project" value="UniProtKB-KW"/>
</dbReference>
<accession>Q3S5J2</accession>
<keyword evidence="24 28" id="KW-1035">Host cytoplasm</keyword>
<evidence type="ECO:0000256" key="4">
    <source>
        <dbReference type="ARBA" id="ARBA00022462"/>
    </source>
</evidence>
<dbReference type="PANTHER" id="PTHR40389">
    <property type="entry name" value="ENDOGENOUS RETROVIRUS GROUP K MEMBER 24 GAG POLYPROTEIN-RELATED"/>
    <property type="match status" value="1"/>
</dbReference>
<dbReference type="Pfam" id="PF19317">
    <property type="entry name" value="Gag_p24_C"/>
    <property type="match status" value="1"/>
</dbReference>
<dbReference type="GO" id="GO:0005198">
    <property type="term" value="F:structural molecule activity"/>
    <property type="evidence" value="ECO:0007669"/>
    <property type="project" value="InterPro"/>
</dbReference>
<evidence type="ECO:0000256" key="8">
    <source>
        <dbReference type="ARBA" id="ARBA00022562"/>
    </source>
</evidence>
<keyword evidence="20 28" id="KW-0694">RNA-binding</keyword>
<evidence type="ECO:0000256" key="20">
    <source>
        <dbReference type="ARBA" id="ARBA00022884"/>
    </source>
</evidence>
<dbReference type="InterPro" id="IPR012344">
    <property type="entry name" value="Matrix_HIV/RSV_N"/>
</dbReference>
<dbReference type="Gene3D" id="1.10.375.10">
    <property type="entry name" value="Human Immunodeficiency Virus Type 1 Capsid Protein"/>
    <property type="match status" value="1"/>
</dbReference>
<dbReference type="GO" id="GO:0008270">
    <property type="term" value="F:zinc ion binding"/>
    <property type="evidence" value="ECO:0007669"/>
    <property type="project" value="UniProtKB-KW"/>
</dbReference>
<keyword evidence="22 28" id="KW-0543">Viral nucleoprotein</keyword>
<reference evidence="32 33" key="1">
    <citation type="journal article" date="2006" name="J. Virol. Methods">
        <title>Large-scale amplification, cloning and sequencing of near full-length HIV-1 subtype C genomes.</title>
        <authorList>
            <person name="Rousseau C.M."/>
            <person name="Birditt B.A."/>
            <person name="McKay A.R."/>
            <person name="Stoddard J.N."/>
            <person name="Lee T.C."/>
            <person name="McLaughlin S."/>
            <person name="Moore S.W."/>
            <person name="Shindo N."/>
            <person name="Learn G.H."/>
            <person name="Korber B.T."/>
            <person name="Brander C."/>
            <person name="Goulder P.J."/>
            <person name="Kiepiela P."/>
            <person name="Walker B.D."/>
            <person name="Mullins J.I."/>
        </authorList>
    </citation>
    <scope>NUCLEOTIDE SEQUENCE [LARGE SCALE GENOMIC DNA]</scope>
    <source>
        <strain evidence="32">04ZAPS188B1</strain>
    </source>
</reference>
<keyword evidence="23" id="KW-0472">Membrane</keyword>
<evidence type="ECO:0000256" key="3">
    <source>
        <dbReference type="ARBA" id="ARBA00008364"/>
    </source>
</evidence>
<dbReference type="Pfam" id="PF00607">
    <property type="entry name" value="Gag_p24"/>
    <property type="match status" value="1"/>
</dbReference>
<comment type="similarity">
    <text evidence="3">Belongs to the primate lentivirus group gag polyprotein family.</text>
</comment>
<dbReference type="InterPro" id="IPR008919">
    <property type="entry name" value="Retrov_capsid_N"/>
</dbReference>
<dbReference type="InterPro" id="IPR014817">
    <property type="entry name" value="Gag_p6"/>
</dbReference>
<feature type="domain" description="CCHC-type" evidence="31">
    <location>
        <begin position="408"/>
        <end position="423"/>
    </location>
</feature>
<keyword evidence="4" id="KW-1187">Viral budding via the host ESCRT complexes</keyword>
<evidence type="ECO:0000256" key="24">
    <source>
        <dbReference type="ARBA" id="ARBA00023200"/>
    </source>
</evidence>
<evidence type="ECO:0000256" key="29">
    <source>
        <dbReference type="SAM" id="Coils"/>
    </source>
</evidence>
<evidence type="ECO:0000256" key="26">
    <source>
        <dbReference type="ARBA" id="ARBA00037826"/>
    </source>
</evidence>
<dbReference type="EMBL" id="DQ164122">
    <property type="protein sequence ID" value="AAZ91898.1"/>
    <property type="molecule type" value="Genomic_RNA"/>
</dbReference>
<evidence type="ECO:0000256" key="27">
    <source>
        <dbReference type="PROSITE-ProRule" id="PRU00047"/>
    </source>
</evidence>
<dbReference type="SMART" id="SM00343">
    <property type="entry name" value="ZnF_C2HC"/>
    <property type="match status" value="2"/>
</dbReference>
<evidence type="ECO:0000256" key="9">
    <source>
        <dbReference type="ARBA" id="ARBA00022581"/>
    </source>
</evidence>
<evidence type="ECO:0000256" key="15">
    <source>
        <dbReference type="ARBA" id="ARBA00022758"/>
    </source>
</evidence>
<dbReference type="Gene3D" id="4.10.60.10">
    <property type="entry name" value="Zinc finger, CCHC-type"/>
    <property type="match status" value="1"/>
</dbReference>
<evidence type="ECO:0000256" key="16">
    <source>
        <dbReference type="ARBA" id="ARBA00022771"/>
    </source>
</evidence>
<evidence type="ECO:0000256" key="13">
    <source>
        <dbReference type="ARBA" id="ARBA00022723"/>
    </source>
</evidence>
<dbReference type="GO" id="GO:0020002">
    <property type="term" value="C:host cell plasma membrane"/>
    <property type="evidence" value="ECO:0007669"/>
    <property type="project" value="UniProtKB-SubCell"/>
</dbReference>
<dbReference type="SUPFAM" id="SSF57756">
    <property type="entry name" value="Retrovirus zinc finger-like domains"/>
    <property type="match status" value="1"/>
</dbReference>
<dbReference type="GO" id="GO:0019013">
    <property type="term" value="C:viral nucleocapsid"/>
    <property type="evidence" value="ECO:0007669"/>
    <property type="project" value="UniProtKB-KW"/>
</dbReference>
<evidence type="ECO:0000256" key="18">
    <source>
        <dbReference type="ARBA" id="ARBA00022844"/>
    </source>
</evidence>
<dbReference type="GO" id="GO:0003723">
    <property type="term" value="F:RNA binding"/>
    <property type="evidence" value="ECO:0007669"/>
    <property type="project" value="UniProtKB-KW"/>
</dbReference>
<evidence type="ECO:0000256" key="1">
    <source>
        <dbReference type="ARBA" id="ARBA00004425"/>
    </source>
</evidence>
<keyword evidence="19" id="KW-1043">Host membrane</keyword>
<sequence length="488" mass="54614">MGARASILKGGKLDAWEKIRLRPGGKKHYRLKHLVWASRELERFALNPGLLETSEGCKQIIRQLHPALQTGTEELKSLYNTVVVLYCVHEKIEVRDTKEALDKIEEEQNKSQQKTQQAKAAGGNVSQNYPIVQNLQGQMVHQALSPRTLNAWVKVIEEKAFSPEVIPMFTALSEGATPQDLNTMLNTVGGHQAAMQMLKDTINEEAAEWDRLHPVHAGPIAPGQMREPRGSDIAGTTSTLQEQIAWMTNNPPVPVGDIYKRWIILGLNKIVRMYSPVSILDIKQGPKEPFRDYVDRFFKVLRAEQATQDVKNWMTDTLLVQNANPDCKTILRALGPAASLEEMMTACQGVGGPGHKARVLAEAMSQANSNIMMQRSNFKRSKRIVKCFNCGKDGHIARNCRAPRKKGCWKCGKEGHQMKDCTERQANFLGKIWPSHKGRPGNFLQSRPEPTAPPAESFRFEETTPAPKQESKDKEPLISLKSLFGSDP</sequence>
<dbReference type="FunFam" id="1.10.375.10:FF:000001">
    <property type="entry name" value="Gag polyprotein"/>
    <property type="match status" value="1"/>
</dbReference>
<dbReference type="Gene3D" id="1.10.1200.30">
    <property type="match status" value="1"/>
</dbReference>
<evidence type="ECO:0000313" key="33">
    <source>
        <dbReference type="Proteomes" id="UP000096114"/>
    </source>
</evidence>
<evidence type="ECO:0000256" key="10">
    <source>
        <dbReference type="ARBA" id="ARBA00022612"/>
    </source>
</evidence>
<keyword evidence="14" id="KW-0677">Repeat</keyword>
<keyword evidence="7 28" id="KW-0167">Capsid protein</keyword>
<evidence type="ECO:0000256" key="25">
    <source>
        <dbReference type="ARBA" id="ARBA00023288"/>
    </source>
</evidence>
<evidence type="ECO:0000256" key="7">
    <source>
        <dbReference type="ARBA" id="ARBA00022561"/>
    </source>
</evidence>
<evidence type="ECO:0000259" key="31">
    <source>
        <dbReference type="PROSITE" id="PS50158"/>
    </source>
</evidence>
<organism evidence="32 33">
    <name type="scientific">Human immunodeficiency virus type 1</name>
    <name type="common">HIV-1</name>
    <dbReference type="NCBI Taxonomy" id="11676"/>
    <lineage>
        <taxon>Viruses</taxon>
        <taxon>Riboviria</taxon>
        <taxon>Pararnavirae</taxon>
        <taxon>Artverviricota</taxon>
        <taxon>Revtraviricetes</taxon>
        <taxon>Ortervirales</taxon>
        <taxon>Retroviridae</taxon>
        <taxon>Orthoretrovirinae</taxon>
        <taxon>Lentivirus</taxon>
        <taxon>Lentivirus humimdef1</taxon>
    </lineage>
</organism>
<comment type="subcellular location">
    <molecule>Matrix protein p17</molecule>
    <subcellularLocation>
        <location evidence="28">Virion membrane</location>
        <topology evidence="28">Lipid-anchor</topology>
    </subcellularLocation>
    <subcellularLocation>
        <location evidence="28">Host nucleus</location>
    </subcellularLocation>
    <subcellularLocation>
        <location evidence="28">Host cytoplasm</location>
    </subcellularLocation>
</comment>
<dbReference type="InterPro" id="IPR010999">
    <property type="entry name" value="Retrovr_matrix"/>
</dbReference>
<feature type="coiled-coil region" evidence="29">
    <location>
        <begin position="87"/>
        <end position="121"/>
    </location>
</feature>
<keyword evidence="16 27" id="KW-0863">Zinc-finger</keyword>
<evidence type="ECO:0000256" key="19">
    <source>
        <dbReference type="ARBA" id="ARBA00022870"/>
    </source>
</evidence>
<dbReference type="InterPro" id="IPR000071">
    <property type="entry name" value="Lentvrl_matrix_N"/>
</dbReference>
<dbReference type="InterPro" id="IPR045345">
    <property type="entry name" value="Gag_p24_C"/>
</dbReference>
<dbReference type="FunFam" id="1.10.1200.30:FF:000001">
    <property type="entry name" value="Gag polyprotein"/>
    <property type="match status" value="1"/>
</dbReference>
<evidence type="ECO:0000256" key="12">
    <source>
        <dbReference type="ARBA" id="ARBA00022707"/>
    </source>
</evidence>
<keyword evidence="17 28" id="KW-0862">Zinc</keyword>
<dbReference type="Gene3D" id="1.10.150.90">
    <property type="entry name" value="Immunodeficiency lentiviruses, gag gene matrix protein p17"/>
    <property type="match status" value="1"/>
</dbReference>
<dbReference type="GO" id="GO:0072494">
    <property type="term" value="C:host multivesicular body"/>
    <property type="evidence" value="ECO:0007669"/>
    <property type="project" value="UniProtKB-SubCell"/>
</dbReference>
<dbReference type="Pfam" id="PF08705">
    <property type="entry name" value="Gag_p6"/>
    <property type="match status" value="1"/>
</dbReference>
<keyword evidence="5" id="KW-1032">Host cell membrane</keyword>
<keyword evidence="29" id="KW-0175">Coiled coil</keyword>
<dbReference type="PRINTS" id="PR00234">
    <property type="entry name" value="HIV1MATRIX"/>
</dbReference>
<dbReference type="Pfam" id="PF00540">
    <property type="entry name" value="Gag_p17"/>
    <property type="match status" value="1"/>
</dbReference>
<dbReference type="GO" id="GO:0055036">
    <property type="term" value="C:virion membrane"/>
    <property type="evidence" value="ECO:0007669"/>
    <property type="project" value="UniProtKB-SubCell"/>
</dbReference>
<keyword evidence="8 28" id="KW-1048">Host nucleus</keyword>
<evidence type="ECO:0000256" key="22">
    <source>
        <dbReference type="ARBA" id="ARBA00023086"/>
    </source>
</evidence>
<proteinExistence type="inferred from homology"/>
<feature type="region of interest" description="Disordered" evidence="30">
    <location>
        <begin position="437"/>
        <end position="488"/>
    </location>
</feature>
<evidence type="ECO:0000256" key="30">
    <source>
        <dbReference type="SAM" id="MobiDB-lite"/>
    </source>
</evidence>
<name>Q3S5J2_HV1</name>
<keyword evidence="10" id="KW-1188">Viral release from host cell</keyword>
<dbReference type="Gene3D" id="1.20.5.760">
    <property type="entry name" value="Single helix bin"/>
    <property type="match status" value="1"/>
</dbReference>
<evidence type="ECO:0000313" key="32">
    <source>
        <dbReference type="EMBL" id="AAZ91898.1"/>
    </source>
</evidence>
<keyword evidence="9 28" id="KW-0945">Host-virus interaction</keyword>
<evidence type="ECO:0000256" key="6">
    <source>
        <dbReference type="ARBA" id="ARBA00022553"/>
    </source>
</evidence>
<evidence type="ECO:0000256" key="14">
    <source>
        <dbReference type="ARBA" id="ARBA00022737"/>
    </source>
</evidence>
<dbReference type="InterPro" id="IPR050195">
    <property type="entry name" value="Primate_lentivir_Gag_pol-like"/>
</dbReference>
<protein>
    <recommendedName>
        <fullName evidence="28">Gag polyprotein</fullName>
    </recommendedName>
    <component>
        <recommendedName>
            <fullName evidence="28">Matrix protein p17</fullName>
            <shortName evidence="28">MA</shortName>
        </recommendedName>
    </component>
</protein>
<feature type="domain" description="CCHC-type" evidence="31">
    <location>
        <begin position="386"/>
        <end position="401"/>
    </location>
</feature>
<evidence type="ECO:0000256" key="11">
    <source>
        <dbReference type="ARBA" id="ARBA00022637"/>
    </source>
</evidence>
<dbReference type="Proteomes" id="UP000096114">
    <property type="component" value="Genome"/>
</dbReference>
<dbReference type="SUPFAM" id="SSF47943">
    <property type="entry name" value="Retrovirus capsid protein, N-terminal core domain"/>
    <property type="match status" value="1"/>
</dbReference>
<keyword evidence="21" id="KW-1039">Host endosome</keyword>
<dbReference type="SUPFAM" id="SSF47836">
    <property type="entry name" value="Retroviral matrix proteins"/>
    <property type="match status" value="1"/>
</dbReference>
<keyword evidence="18 28" id="KW-0946">Virion</keyword>
<evidence type="ECO:0000256" key="28">
    <source>
        <dbReference type="RuleBase" id="RU004487"/>
    </source>
</evidence>
<comment type="subcellular location">
    <subcellularLocation>
        <location evidence="1">Host cell membrane</location>
        <topology evidence="1">Lipid-anchor</topology>
    </subcellularLocation>
    <subcellularLocation>
        <location evidence="2">Host endosome</location>
        <location evidence="2">Host multivesicular body</location>
    </subcellularLocation>
    <subcellularLocation>
        <location evidence="26">Virion membrane</location>
        <topology evidence="26">Lipid-anchor</topology>
    </subcellularLocation>
    <subcellularLocation>
        <location evidence="28">Virion</location>
    </subcellularLocation>
    <subcellularLocation>
        <location evidence="28">Host cytoplasm</location>
    </subcellularLocation>
    <subcellularLocation>
        <location evidence="28">Host nucleus</location>
    </subcellularLocation>
</comment>